<dbReference type="EMBL" id="BATL01000118">
    <property type="protein sequence ID" value="GAD78059.1"/>
    <property type="molecule type" value="Genomic_DNA"/>
</dbReference>
<dbReference type="AlphaFoldDB" id="U3C9L8"/>
<sequence>MLIKKLFITSLIILTNQVQVNLVNNINKENIVVNHLSSADTLLTCPIGDIYCDAILRGL</sequence>
<name>U3C9L8_9VIBR</name>
<dbReference type="Proteomes" id="UP000016567">
    <property type="component" value="Unassembled WGS sequence"/>
</dbReference>
<comment type="caution">
    <text evidence="1">The sequence shown here is derived from an EMBL/GenBank/DDBJ whole genome shotgun (WGS) entry which is preliminary data.</text>
</comment>
<evidence type="ECO:0000313" key="2">
    <source>
        <dbReference type="Proteomes" id="UP000016567"/>
    </source>
</evidence>
<organism evidence="1 2">
    <name type="scientific">Vibrio azureus NBRC 104587</name>
    <dbReference type="NCBI Taxonomy" id="1219077"/>
    <lineage>
        <taxon>Bacteria</taxon>
        <taxon>Pseudomonadati</taxon>
        <taxon>Pseudomonadota</taxon>
        <taxon>Gammaproteobacteria</taxon>
        <taxon>Vibrionales</taxon>
        <taxon>Vibrionaceae</taxon>
        <taxon>Vibrio</taxon>
    </lineage>
</organism>
<evidence type="ECO:0000313" key="1">
    <source>
        <dbReference type="EMBL" id="GAD78059.1"/>
    </source>
</evidence>
<proteinExistence type="predicted"/>
<gene>
    <name evidence="1" type="ORF">VAZ01S_118_00020</name>
</gene>
<keyword evidence="2" id="KW-1185">Reference proteome</keyword>
<accession>U3C9L8</accession>
<dbReference type="eggNOG" id="ENOG5031Q5U">
    <property type="taxonomic scope" value="Bacteria"/>
</dbReference>
<protein>
    <submittedName>
        <fullName evidence="1">Uncharacterized protein</fullName>
    </submittedName>
</protein>
<reference evidence="1 2" key="1">
    <citation type="submission" date="2013-09" db="EMBL/GenBank/DDBJ databases">
        <title>Whole genome shotgun sequence of Vibrio azureus NBRC 104587.</title>
        <authorList>
            <person name="Isaki S."/>
            <person name="Hosoyama A."/>
            <person name="Numata M."/>
            <person name="Hashimoto M."/>
            <person name="Hosoyama Y."/>
            <person name="Tsuchikane K."/>
            <person name="Noguchi M."/>
            <person name="Hirakata S."/>
            <person name="Ichikawa N."/>
            <person name="Ohji S."/>
            <person name="Yamazoe A."/>
            <person name="Fujita N."/>
        </authorList>
    </citation>
    <scope>NUCLEOTIDE SEQUENCE [LARGE SCALE GENOMIC DNA]</scope>
    <source>
        <strain evidence="1 2">NBRC 104587</strain>
    </source>
</reference>